<geneLocation type="mitochondrion" evidence="1"/>
<sequence length="72" mass="8222">MIDWVWMGYNSILHVTCQKSLTRQAFQWLAHERTSKQSLLPMNLNDRQSLSLTHTSASTLAQAIPSTNTSFQ</sequence>
<keyword evidence="1" id="KW-0496">Mitochondrion</keyword>
<dbReference type="EMBL" id="LKAM01000002">
    <property type="protein sequence ID" value="KUM49884.1"/>
    <property type="molecule type" value="Genomic_DNA"/>
</dbReference>
<reference evidence="1" key="1">
    <citation type="journal article" date="2015" name="Genome Biol. Evol.">
        <title>Organellar Genomes of White Spruce (Picea glauca): Assembly and Annotation.</title>
        <authorList>
            <person name="Jackman S.D."/>
            <person name="Warren R.L."/>
            <person name="Gibb E.A."/>
            <person name="Vandervalk B.P."/>
            <person name="Mohamadi H."/>
            <person name="Chu J."/>
            <person name="Raymond A."/>
            <person name="Pleasance S."/>
            <person name="Coope R."/>
            <person name="Wildung M.R."/>
            <person name="Ritland C.E."/>
            <person name="Bousquet J."/>
            <person name="Jones S.J."/>
            <person name="Bohlmann J."/>
            <person name="Birol I."/>
        </authorList>
    </citation>
    <scope>NUCLEOTIDE SEQUENCE [LARGE SCALE GENOMIC DNA]</scope>
    <source>
        <tissue evidence="1">Flushing bud</tissue>
    </source>
</reference>
<proteinExistence type="predicted"/>
<dbReference type="AlphaFoldDB" id="A0A101M2V2"/>
<name>A0A101M2V2_PICGL</name>
<evidence type="ECO:0000313" key="1">
    <source>
        <dbReference type="EMBL" id="KUM49884.1"/>
    </source>
</evidence>
<protein>
    <submittedName>
        <fullName evidence="1">Uncharacterized protein</fullName>
    </submittedName>
</protein>
<organism evidence="1">
    <name type="scientific">Picea glauca</name>
    <name type="common">White spruce</name>
    <name type="synonym">Pinus glauca</name>
    <dbReference type="NCBI Taxonomy" id="3330"/>
    <lineage>
        <taxon>Eukaryota</taxon>
        <taxon>Viridiplantae</taxon>
        <taxon>Streptophyta</taxon>
        <taxon>Embryophyta</taxon>
        <taxon>Tracheophyta</taxon>
        <taxon>Spermatophyta</taxon>
        <taxon>Pinopsida</taxon>
        <taxon>Pinidae</taxon>
        <taxon>Conifers I</taxon>
        <taxon>Pinales</taxon>
        <taxon>Pinaceae</taxon>
        <taxon>Picea</taxon>
    </lineage>
</organism>
<comment type="caution">
    <text evidence="1">The sequence shown here is derived from an EMBL/GenBank/DDBJ whole genome shotgun (WGS) entry which is preliminary data.</text>
</comment>
<accession>A0A101M2V2</accession>
<gene>
    <name evidence="1" type="ORF">ABT39_MTgene3111</name>
</gene>